<evidence type="ECO:0000313" key="2">
    <source>
        <dbReference type="Proteomes" id="UP000663525"/>
    </source>
</evidence>
<evidence type="ECO:0000313" key="1">
    <source>
        <dbReference type="EMBL" id="QSG06623.1"/>
    </source>
</evidence>
<reference evidence="1" key="1">
    <citation type="submission" date="2020-11" db="EMBL/GenBank/DDBJ databases">
        <title>Carbohydrate-dependent, anaerobic sulfur respiration: A novel catabolism in halophilic archaea.</title>
        <authorList>
            <person name="Sorokin D.Y."/>
            <person name="Messina E."/>
            <person name="Smedile F."/>
            <person name="La Cono V."/>
            <person name="Hallsworth J.E."/>
            <person name="Yakimov M.M."/>
        </authorList>
    </citation>
    <scope>NUCLEOTIDE SEQUENCE</scope>
    <source>
        <strain evidence="1">HSR12-1</strain>
    </source>
</reference>
<dbReference type="InterPro" id="IPR058440">
    <property type="entry name" value="DUF8127"/>
</dbReference>
<dbReference type="Proteomes" id="UP000663525">
    <property type="component" value="Chromosome"/>
</dbReference>
<gene>
    <name evidence="1" type="ORF">HSR121_2295</name>
</gene>
<dbReference type="AlphaFoldDB" id="A0A897N5Y3"/>
<dbReference type="EMBL" id="CP064787">
    <property type="protein sequence ID" value="QSG06623.1"/>
    <property type="molecule type" value="Genomic_DNA"/>
</dbReference>
<protein>
    <submittedName>
        <fullName evidence="1">Uncharacterized protein</fullName>
    </submittedName>
</protein>
<accession>A0A897N5Y3</accession>
<dbReference type="Pfam" id="PF26448">
    <property type="entry name" value="DUF8127"/>
    <property type="match status" value="1"/>
</dbReference>
<proteinExistence type="predicted"/>
<dbReference type="GeneID" id="68855858"/>
<organism evidence="1 2">
    <name type="scientific">Halapricum desulfuricans</name>
    <dbReference type="NCBI Taxonomy" id="2841257"/>
    <lineage>
        <taxon>Archaea</taxon>
        <taxon>Methanobacteriati</taxon>
        <taxon>Methanobacteriota</taxon>
        <taxon>Stenosarchaea group</taxon>
        <taxon>Halobacteria</taxon>
        <taxon>Halobacteriales</taxon>
        <taxon>Haloarculaceae</taxon>
        <taxon>Halapricum</taxon>
    </lineage>
</organism>
<name>A0A897N5Y3_9EURY</name>
<sequence length="239" mass="26876">MTPRDKYFLLFVLGLVLVLNPVYLFSNGVPSETDITYRAEEVERVLDVDHLPFYSILSCSKEPLDRRECVQAHQVGYGGRLGVNNDSKVVLEDDETGLHFDYDFVRFDQGYAKPNASIDGGRLVLSFDPVSQKQVLSKWAVPFKSVPQLGKQAIRNGTASTTRDHADHPLIDDHLRIVNQSGTFYRLEPWGRESQRLFPPWILPIVRIIGVIGGATLSFVASGRYVQLNTTSSNGFFEN</sequence>
<dbReference type="RefSeq" id="WP_229115738.1">
    <property type="nucleotide sequence ID" value="NZ_CP064787.1"/>
</dbReference>